<sequence length="322" mass="34856">MRVLLWHVHGSWTTSFVQGPHEYVVPVTPDRGPDGLGRARTWDWPASVVELPPEQLADAGIDLVVLQRPHELDLAERWLGRRPGVDVPAVYLEHNTPLHGHPDVPDTRHPVAGQSAVPLVHVTGFNELFWDNGEARTTVIDHGIVDPGRRWSGELAHAAVVVNDPVRRGRSVGTDLLPDLLAVGPVDVFGMRVDQLPPAAGLTTHEDLPQASMHDELARRRVYVHTARWTSLGLSLLEAMHLGMPVVALATTEAAVAVPPAAGVVTTRRADLRDAVARFLADPAAAAEAGAHAREHALAHYGLPRFLERWDEVLAAALAGTA</sequence>
<dbReference type="EMBL" id="JAUHJQ010000014">
    <property type="protein sequence ID" value="MDN4175470.1"/>
    <property type="molecule type" value="Genomic_DNA"/>
</dbReference>
<feature type="domain" description="Glycosyl transferase family 1" evidence="2">
    <location>
        <begin position="209"/>
        <end position="295"/>
    </location>
</feature>
<gene>
    <name evidence="3" type="ORF">QWY28_21080</name>
</gene>
<dbReference type="Gene3D" id="3.40.50.2000">
    <property type="entry name" value="Glycogen Phosphorylase B"/>
    <property type="match status" value="1"/>
</dbReference>
<dbReference type="SUPFAM" id="SSF53756">
    <property type="entry name" value="UDP-Glycosyltransferase/glycogen phosphorylase"/>
    <property type="match status" value="1"/>
</dbReference>
<comment type="caution">
    <text evidence="3">The sequence shown here is derived from an EMBL/GenBank/DDBJ whole genome shotgun (WGS) entry which is preliminary data.</text>
</comment>
<keyword evidence="1 3" id="KW-0808">Transferase</keyword>
<keyword evidence="3" id="KW-0328">Glycosyltransferase</keyword>
<protein>
    <submittedName>
        <fullName evidence="3">Glycosyltransferase</fullName>
        <ecNumber evidence="3">2.4.-.-</ecNumber>
    </submittedName>
</protein>
<dbReference type="GO" id="GO:0016757">
    <property type="term" value="F:glycosyltransferase activity"/>
    <property type="evidence" value="ECO:0007669"/>
    <property type="project" value="UniProtKB-KW"/>
</dbReference>
<reference evidence="3" key="1">
    <citation type="submission" date="2023-06" db="EMBL/GenBank/DDBJ databases">
        <title>Draft genome sequence of Nocardioides sp. SOB77.</title>
        <authorList>
            <person name="Zhang G."/>
        </authorList>
    </citation>
    <scope>NUCLEOTIDE SEQUENCE</scope>
    <source>
        <strain evidence="3">SOB77</strain>
    </source>
</reference>
<keyword evidence="4" id="KW-1185">Reference proteome</keyword>
<evidence type="ECO:0000313" key="4">
    <source>
        <dbReference type="Proteomes" id="UP001168620"/>
    </source>
</evidence>
<evidence type="ECO:0000256" key="1">
    <source>
        <dbReference type="ARBA" id="ARBA00022679"/>
    </source>
</evidence>
<proteinExistence type="predicted"/>
<dbReference type="InterPro" id="IPR001296">
    <property type="entry name" value="Glyco_trans_1"/>
</dbReference>
<accession>A0ABT8FLW4</accession>
<evidence type="ECO:0000259" key="2">
    <source>
        <dbReference type="Pfam" id="PF00534"/>
    </source>
</evidence>
<dbReference type="Proteomes" id="UP001168620">
    <property type="component" value="Unassembled WGS sequence"/>
</dbReference>
<dbReference type="EC" id="2.4.-.-" evidence="3"/>
<organism evidence="3 4">
    <name type="scientific">Nocardioides oceani</name>
    <dbReference type="NCBI Taxonomy" id="3058369"/>
    <lineage>
        <taxon>Bacteria</taxon>
        <taxon>Bacillati</taxon>
        <taxon>Actinomycetota</taxon>
        <taxon>Actinomycetes</taxon>
        <taxon>Propionibacteriales</taxon>
        <taxon>Nocardioidaceae</taxon>
        <taxon>Nocardioides</taxon>
    </lineage>
</organism>
<dbReference type="RefSeq" id="WP_300954780.1">
    <property type="nucleotide sequence ID" value="NZ_JAUHJQ010000014.1"/>
</dbReference>
<evidence type="ECO:0000313" key="3">
    <source>
        <dbReference type="EMBL" id="MDN4175470.1"/>
    </source>
</evidence>
<name>A0ABT8FLW4_9ACTN</name>
<dbReference type="Pfam" id="PF00534">
    <property type="entry name" value="Glycos_transf_1"/>
    <property type="match status" value="1"/>
</dbReference>